<dbReference type="InterPro" id="IPR010987">
    <property type="entry name" value="Glutathione-S-Trfase_C-like"/>
</dbReference>
<dbReference type="SFLD" id="SFLDS00019">
    <property type="entry name" value="Glutathione_Transferase_(cytos"/>
    <property type="match status" value="1"/>
</dbReference>
<proteinExistence type="predicted"/>
<dbReference type="SUPFAM" id="SSF52833">
    <property type="entry name" value="Thioredoxin-like"/>
    <property type="match status" value="1"/>
</dbReference>
<dbReference type="InterPro" id="IPR004046">
    <property type="entry name" value="GST_C"/>
</dbReference>
<evidence type="ECO:0000313" key="7">
    <source>
        <dbReference type="Proteomes" id="UP001054889"/>
    </source>
</evidence>
<dbReference type="FunFam" id="1.20.1050.10:FF:000012">
    <property type="entry name" value="Tau class glutathione S-transferase"/>
    <property type="match status" value="1"/>
</dbReference>
<accession>A0AAV5FUE9</accession>
<dbReference type="InterPro" id="IPR004045">
    <property type="entry name" value="Glutathione_S-Trfase_N"/>
</dbReference>
<dbReference type="SFLD" id="SFLDG01152">
    <property type="entry name" value="Main.3:_Omega-_and_Tau-like"/>
    <property type="match status" value="1"/>
</dbReference>
<dbReference type="Gene3D" id="1.20.1050.10">
    <property type="match status" value="2"/>
</dbReference>
<dbReference type="InterPro" id="IPR036282">
    <property type="entry name" value="Glutathione-S-Trfase_C_sf"/>
</dbReference>
<dbReference type="InterPro" id="IPR045074">
    <property type="entry name" value="GST_C_Tau"/>
</dbReference>
<organism evidence="6 7">
    <name type="scientific">Eleusine coracana subsp. coracana</name>
    <dbReference type="NCBI Taxonomy" id="191504"/>
    <lineage>
        <taxon>Eukaryota</taxon>
        <taxon>Viridiplantae</taxon>
        <taxon>Streptophyta</taxon>
        <taxon>Embryophyta</taxon>
        <taxon>Tracheophyta</taxon>
        <taxon>Spermatophyta</taxon>
        <taxon>Magnoliopsida</taxon>
        <taxon>Liliopsida</taxon>
        <taxon>Poales</taxon>
        <taxon>Poaceae</taxon>
        <taxon>PACMAD clade</taxon>
        <taxon>Chloridoideae</taxon>
        <taxon>Cynodonteae</taxon>
        <taxon>Eleusininae</taxon>
        <taxon>Eleusine</taxon>
    </lineage>
</organism>
<dbReference type="GO" id="GO:0005737">
    <property type="term" value="C:cytoplasm"/>
    <property type="evidence" value="ECO:0007669"/>
    <property type="project" value="TreeGrafter"/>
</dbReference>
<evidence type="ECO:0000256" key="2">
    <source>
        <dbReference type="ARBA" id="ARBA00022679"/>
    </source>
</evidence>
<feature type="domain" description="GST C-terminal" evidence="5">
    <location>
        <begin position="161"/>
        <end position="285"/>
    </location>
</feature>
<dbReference type="PROSITE" id="PS50404">
    <property type="entry name" value="GST_NTER"/>
    <property type="match status" value="1"/>
</dbReference>
<feature type="domain" description="GST N-terminal" evidence="4">
    <location>
        <begin position="72"/>
        <end position="152"/>
    </location>
</feature>
<dbReference type="Gene3D" id="3.40.30.10">
    <property type="entry name" value="Glutaredoxin"/>
    <property type="match status" value="1"/>
</dbReference>
<dbReference type="PROSITE" id="PS50405">
    <property type="entry name" value="GST_CTER"/>
    <property type="match status" value="1"/>
</dbReference>
<keyword evidence="7" id="KW-1185">Reference proteome</keyword>
<comment type="caution">
    <text evidence="6">The sequence shown here is derived from an EMBL/GenBank/DDBJ whole genome shotgun (WGS) entry which is preliminary data.</text>
</comment>
<dbReference type="AlphaFoldDB" id="A0AAV5FUE9"/>
<evidence type="ECO:0000313" key="6">
    <source>
        <dbReference type="EMBL" id="GJN39279.1"/>
    </source>
</evidence>
<evidence type="ECO:0000259" key="5">
    <source>
        <dbReference type="PROSITE" id="PS50405"/>
    </source>
</evidence>
<dbReference type="Pfam" id="PF13409">
    <property type="entry name" value="GST_N_2"/>
    <property type="match status" value="1"/>
</dbReference>
<name>A0AAV5FUE9_ELECO</name>
<dbReference type="InterPro" id="IPR040079">
    <property type="entry name" value="Glutathione_S-Trfase"/>
</dbReference>
<dbReference type="EC" id="2.5.1.18" evidence="1"/>
<dbReference type="GO" id="GO:0006749">
    <property type="term" value="P:glutathione metabolic process"/>
    <property type="evidence" value="ECO:0007669"/>
    <property type="project" value="InterPro"/>
</dbReference>
<reference evidence="6" key="1">
    <citation type="journal article" date="2018" name="DNA Res.">
        <title>Multiple hybrid de novo genome assembly of finger millet, an orphan allotetraploid crop.</title>
        <authorList>
            <person name="Hatakeyama M."/>
            <person name="Aluri S."/>
            <person name="Balachadran M.T."/>
            <person name="Sivarajan S.R."/>
            <person name="Patrignani A."/>
            <person name="Gruter S."/>
            <person name="Poveda L."/>
            <person name="Shimizu-Inatsugi R."/>
            <person name="Baeten J."/>
            <person name="Francoijs K.J."/>
            <person name="Nataraja K.N."/>
            <person name="Reddy Y.A.N."/>
            <person name="Phadnis S."/>
            <person name="Ravikumar R.L."/>
            <person name="Schlapbach R."/>
            <person name="Sreeman S.M."/>
            <person name="Shimizu K.K."/>
        </authorList>
    </citation>
    <scope>NUCLEOTIDE SEQUENCE</scope>
</reference>
<sequence>MEEATGVRLVADGEYPALRRWANEYVSDQAVKRCLPDREKLVAFYAANKEKFRAEIKAILQRDQQAKMAQHPAVKLMSAFGSPFAHRVEVALALKGVPYELVLEDLANKSEMLLKHNPIYKSVPVLLHGDRPAICESLTVVEYVEDAFGGDESAPRLLPADPYERATARFWAHFIDTKILGPLWMSLWTDGEVHERFSKETKENLAILDAQLDESNKRFFGGDALGIVDVAGCTLAHWLDPMQEAAGVRVVADGEFPALRRWAKEYTSHEVVKRSLPDREKLVAFFAANKQRFTSMVKA</sequence>
<dbReference type="InterPro" id="IPR036249">
    <property type="entry name" value="Thioredoxin-like_sf"/>
</dbReference>
<dbReference type="Pfam" id="PF00043">
    <property type="entry name" value="GST_C"/>
    <property type="match status" value="1"/>
</dbReference>
<dbReference type="SUPFAM" id="SSF47616">
    <property type="entry name" value="GST C-terminal domain-like"/>
    <property type="match status" value="2"/>
</dbReference>
<evidence type="ECO:0000256" key="1">
    <source>
        <dbReference type="ARBA" id="ARBA00012452"/>
    </source>
</evidence>
<gene>
    <name evidence="6" type="primary">gb28386</name>
    <name evidence="6" type="ORF">PR202_gb28386</name>
</gene>
<evidence type="ECO:0000256" key="3">
    <source>
        <dbReference type="ARBA" id="ARBA00047960"/>
    </source>
</evidence>
<dbReference type="Proteomes" id="UP001054889">
    <property type="component" value="Unassembled WGS sequence"/>
</dbReference>
<keyword evidence="2" id="KW-0808">Transferase</keyword>
<dbReference type="EMBL" id="BQKI01000097">
    <property type="protein sequence ID" value="GJN39279.1"/>
    <property type="molecule type" value="Genomic_DNA"/>
</dbReference>
<dbReference type="CDD" id="cd03058">
    <property type="entry name" value="GST_N_Tau"/>
    <property type="match status" value="1"/>
</dbReference>
<dbReference type="CDD" id="cd03185">
    <property type="entry name" value="GST_C_Tau"/>
    <property type="match status" value="1"/>
</dbReference>
<dbReference type="InterPro" id="IPR045073">
    <property type="entry name" value="Omega/Tau-like"/>
</dbReference>
<dbReference type="GO" id="GO:0004364">
    <property type="term" value="F:glutathione transferase activity"/>
    <property type="evidence" value="ECO:0007669"/>
    <property type="project" value="UniProtKB-EC"/>
</dbReference>
<dbReference type="PANTHER" id="PTHR11260">
    <property type="entry name" value="GLUTATHIONE S-TRANSFERASE, GST, SUPERFAMILY, GST DOMAIN CONTAINING"/>
    <property type="match status" value="1"/>
</dbReference>
<dbReference type="SFLD" id="SFLDG00358">
    <property type="entry name" value="Main_(cytGST)"/>
    <property type="match status" value="1"/>
</dbReference>
<evidence type="ECO:0000259" key="4">
    <source>
        <dbReference type="PROSITE" id="PS50404"/>
    </source>
</evidence>
<comment type="catalytic activity">
    <reaction evidence="3">
        <text>RX + glutathione = an S-substituted glutathione + a halide anion + H(+)</text>
        <dbReference type="Rhea" id="RHEA:16437"/>
        <dbReference type="ChEBI" id="CHEBI:15378"/>
        <dbReference type="ChEBI" id="CHEBI:16042"/>
        <dbReference type="ChEBI" id="CHEBI:17792"/>
        <dbReference type="ChEBI" id="CHEBI:57925"/>
        <dbReference type="ChEBI" id="CHEBI:90779"/>
        <dbReference type="EC" id="2.5.1.18"/>
    </reaction>
</comment>
<reference evidence="6" key="2">
    <citation type="submission" date="2021-12" db="EMBL/GenBank/DDBJ databases">
        <title>Resequencing data analysis of finger millet.</title>
        <authorList>
            <person name="Hatakeyama M."/>
            <person name="Aluri S."/>
            <person name="Balachadran M.T."/>
            <person name="Sivarajan S.R."/>
            <person name="Poveda L."/>
            <person name="Shimizu-Inatsugi R."/>
            <person name="Schlapbach R."/>
            <person name="Sreeman S.M."/>
            <person name="Shimizu K.K."/>
        </authorList>
    </citation>
    <scope>NUCLEOTIDE SEQUENCE</scope>
</reference>
<protein>
    <recommendedName>
        <fullName evidence="1">glutathione transferase</fullName>
        <ecNumber evidence="1">2.5.1.18</ecNumber>
    </recommendedName>
</protein>
<dbReference type="PANTHER" id="PTHR11260:SF607">
    <property type="entry name" value="GLUTATHIONE TRANSFERASE"/>
    <property type="match status" value="1"/>
</dbReference>